<feature type="modified residue" description="4-aspartylphosphate" evidence="2">
    <location>
        <position position="68"/>
    </location>
</feature>
<dbReference type="InterPro" id="IPR050595">
    <property type="entry name" value="Bact_response_regulator"/>
</dbReference>
<evidence type="ECO:0000256" key="1">
    <source>
        <dbReference type="ARBA" id="ARBA00022553"/>
    </source>
</evidence>
<dbReference type="AlphaFoldDB" id="A0A838L6K9"/>
<dbReference type="Gene3D" id="3.40.50.2300">
    <property type="match status" value="1"/>
</dbReference>
<reference evidence="4 5" key="1">
    <citation type="submission" date="2020-07" db="EMBL/GenBank/DDBJ databases">
        <authorList>
            <person name="Sun Q."/>
        </authorList>
    </citation>
    <scope>NUCLEOTIDE SEQUENCE [LARGE SCALE GENOMIC DNA]</scope>
    <source>
        <strain evidence="4 5">CGMCC 1.13654</strain>
    </source>
</reference>
<name>A0A838L6K9_9SPHN</name>
<dbReference type="PANTHER" id="PTHR44591:SF25">
    <property type="entry name" value="CHEMOTAXIS TWO-COMPONENT RESPONSE REGULATOR"/>
    <property type="match status" value="1"/>
</dbReference>
<sequence length="144" mass="15619">MQGAKPASVRIHRLSKPPVIAIVDDDEAVREALCDLLQVEGLTARPYESGAAFLADERADDCDCLVTDVRMPEMDGLELQHRLRARGSTLPVIFITSSDDRQARARALECGAVTWFTKPVADQALLGALRAALDGRDAHEPPGD</sequence>
<organism evidence="4 5">
    <name type="scientific">Sphingomonas chungangi</name>
    <dbReference type="NCBI Taxonomy" id="2683589"/>
    <lineage>
        <taxon>Bacteria</taxon>
        <taxon>Pseudomonadati</taxon>
        <taxon>Pseudomonadota</taxon>
        <taxon>Alphaproteobacteria</taxon>
        <taxon>Sphingomonadales</taxon>
        <taxon>Sphingomonadaceae</taxon>
        <taxon>Sphingomonas</taxon>
    </lineage>
</organism>
<keyword evidence="5" id="KW-1185">Reference proteome</keyword>
<dbReference type="PANTHER" id="PTHR44591">
    <property type="entry name" value="STRESS RESPONSE REGULATOR PROTEIN 1"/>
    <property type="match status" value="1"/>
</dbReference>
<keyword evidence="1 2" id="KW-0597">Phosphoprotein</keyword>
<evidence type="ECO:0000259" key="3">
    <source>
        <dbReference type="PROSITE" id="PS50110"/>
    </source>
</evidence>
<evidence type="ECO:0000313" key="4">
    <source>
        <dbReference type="EMBL" id="MBA2934570.1"/>
    </source>
</evidence>
<protein>
    <submittedName>
        <fullName evidence="4">Response regulator</fullName>
    </submittedName>
</protein>
<dbReference type="Pfam" id="PF00072">
    <property type="entry name" value="Response_reg"/>
    <property type="match status" value="1"/>
</dbReference>
<dbReference type="SUPFAM" id="SSF52172">
    <property type="entry name" value="CheY-like"/>
    <property type="match status" value="1"/>
</dbReference>
<dbReference type="PROSITE" id="PS50110">
    <property type="entry name" value="RESPONSE_REGULATORY"/>
    <property type="match status" value="1"/>
</dbReference>
<dbReference type="InterPro" id="IPR001789">
    <property type="entry name" value="Sig_transdc_resp-reg_receiver"/>
</dbReference>
<dbReference type="GO" id="GO:0000160">
    <property type="term" value="P:phosphorelay signal transduction system"/>
    <property type="evidence" value="ECO:0007669"/>
    <property type="project" value="InterPro"/>
</dbReference>
<evidence type="ECO:0000313" key="5">
    <source>
        <dbReference type="Proteomes" id="UP000570166"/>
    </source>
</evidence>
<evidence type="ECO:0000256" key="2">
    <source>
        <dbReference type="PROSITE-ProRule" id="PRU00169"/>
    </source>
</evidence>
<gene>
    <name evidence="4" type="ORF">HZF05_10735</name>
</gene>
<dbReference type="EMBL" id="JACEIB010000006">
    <property type="protein sequence ID" value="MBA2934570.1"/>
    <property type="molecule type" value="Genomic_DNA"/>
</dbReference>
<accession>A0A838L6K9</accession>
<dbReference type="Proteomes" id="UP000570166">
    <property type="component" value="Unassembled WGS sequence"/>
</dbReference>
<comment type="caution">
    <text evidence="4">The sequence shown here is derived from an EMBL/GenBank/DDBJ whole genome shotgun (WGS) entry which is preliminary data.</text>
</comment>
<proteinExistence type="predicted"/>
<dbReference type="SMART" id="SM00448">
    <property type="entry name" value="REC"/>
    <property type="match status" value="1"/>
</dbReference>
<dbReference type="InterPro" id="IPR011006">
    <property type="entry name" value="CheY-like_superfamily"/>
</dbReference>
<feature type="domain" description="Response regulatory" evidence="3">
    <location>
        <begin position="19"/>
        <end position="133"/>
    </location>
</feature>